<evidence type="ECO:0000313" key="4">
    <source>
        <dbReference type="EMBL" id="TMI78757.1"/>
    </source>
</evidence>
<name>A0A537J5G8_9BACT</name>
<dbReference type="InterPro" id="IPR000653">
    <property type="entry name" value="DegT/StrS_aminotransferase"/>
</dbReference>
<evidence type="ECO:0000256" key="1">
    <source>
        <dbReference type="PIRSR" id="PIRSR000390-1"/>
    </source>
</evidence>
<dbReference type="Proteomes" id="UP000318093">
    <property type="component" value="Unassembled WGS sequence"/>
</dbReference>
<dbReference type="InterPro" id="IPR015424">
    <property type="entry name" value="PyrdxlP-dep_Trfase"/>
</dbReference>
<proteinExistence type="inferred from homology"/>
<gene>
    <name evidence="4" type="ORF">E6H03_11525</name>
</gene>
<reference evidence="4 5" key="1">
    <citation type="journal article" date="2019" name="Nat. Microbiol.">
        <title>Mediterranean grassland soil C-N compound turnover is dependent on rainfall and depth, and is mediated by genomically divergent microorganisms.</title>
        <authorList>
            <person name="Diamond S."/>
            <person name="Andeer P.F."/>
            <person name="Li Z."/>
            <person name="Crits-Christoph A."/>
            <person name="Burstein D."/>
            <person name="Anantharaman K."/>
            <person name="Lane K.R."/>
            <person name="Thomas B.C."/>
            <person name="Pan C."/>
            <person name="Northen T.R."/>
            <person name="Banfield J.F."/>
        </authorList>
    </citation>
    <scope>NUCLEOTIDE SEQUENCE [LARGE SCALE GENOMIC DNA]</scope>
    <source>
        <strain evidence="4">NP_6</strain>
    </source>
</reference>
<keyword evidence="4" id="KW-0032">Aminotransferase</keyword>
<dbReference type="PANTHER" id="PTHR30244">
    <property type="entry name" value="TRANSAMINASE"/>
    <property type="match status" value="1"/>
</dbReference>
<dbReference type="SUPFAM" id="SSF53383">
    <property type="entry name" value="PLP-dependent transferases"/>
    <property type="match status" value="1"/>
</dbReference>
<dbReference type="Gene3D" id="3.40.640.10">
    <property type="entry name" value="Type I PLP-dependent aspartate aminotransferase-like (Major domain)"/>
    <property type="match status" value="1"/>
</dbReference>
<evidence type="ECO:0000256" key="3">
    <source>
        <dbReference type="RuleBase" id="RU004508"/>
    </source>
</evidence>
<keyword evidence="2 3" id="KW-0663">Pyridoxal phosphate</keyword>
<dbReference type="AlphaFoldDB" id="A0A537J5G8"/>
<dbReference type="GO" id="GO:0030170">
    <property type="term" value="F:pyridoxal phosphate binding"/>
    <property type="evidence" value="ECO:0007669"/>
    <property type="project" value="TreeGrafter"/>
</dbReference>
<dbReference type="GO" id="GO:0008483">
    <property type="term" value="F:transaminase activity"/>
    <property type="evidence" value="ECO:0007669"/>
    <property type="project" value="UniProtKB-KW"/>
</dbReference>
<dbReference type="CDD" id="cd00616">
    <property type="entry name" value="AHBA_syn"/>
    <property type="match status" value="1"/>
</dbReference>
<feature type="active site" description="Proton acceptor" evidence="1">
    <location>
        <position position="208"/>
    </location>
</feature>
<dbReference type="GO" id="GO:0000271">
    <property type="term" value="P:polysaccharide biosynthetic process"/>
    <property type="evidence" value="ECO:0007669"/>
    <property type="project" value="TreeGrafter"/>
</dbReference>
<dbReference type="InterPro" id="IPR015421">
    <property type="entry name" value="PyrdxlP-dep_Trfase_major"/>
</dbReference>
<dbReference type="Pfam" id="PF01041">
    <property type="entry name" value="DegT_DnrJ_EryC1"/>
    <property type="match status" value="1"/>
</dbReference>
<sequence>MTRDMGERLAIDGGTPVRTQPLLPGYPGGLLIGEEEKAAVMEVLDSQSLFRHYGPRPLRKVAQFERAFAQAVGARHAVGVTSGTAALMAALAALGVGPGDEVIVPTYTWVATINAVVHLGAVPVFVDIDDSLTMDPTKLEAAVTPCTKAILPVHMRGAGADMGPILDAAAKHHLYIVEDTAQAVGGRYRGRRLGTLGAIGAYSLQYHKVITTGEGGMLVTDDPALWERAVRYHGQGSVRMEELDETIPAGNPLMIGINFRMNEITGAIGLVQLGRMEWIIERMRAHKAAVLDGMRGLPGVTIRRLPDPEGDTGATLMFFLPTDEQASAFSKALAAEGIRTEVAWNSGQHVYYHFDQIIERRMFAERHCAWECPYYKGHARLEKGMFPQTDDLLRRALQIDLHPLMTERDEFDIVRGMRKVASALL</sequence>
<evidence type="ECO:0000256" key="2">
    <source>
        <dbReference type="PIRSR" id="PIRSR000390-2"/>
    </source>
</evidence>
<comment type="similarity">
    <text evidence="3">Belongs to the DegT/DnrJ/EryC1 family.</text>
</comment>
<dbReference type="PIRSF" id="PIRSF000390">
    <property type="entry name" value="PLP_StrS"/>
    <property type="match status" value="1"/>
</dbReference>
<organism evidence="4 5">
    <name type="scientific">Candidatus Segetimicrobium genomatis</name>
    <dbReference type="NCBI Taxonomy" id="2569760"/>
    <lineage>
        <taxon>Bacteria</taxon>
        <taxon>Bacillati</taxon>
        <taxon>Candidatus Sysuimicrobiota</taxon>
        <taxon>Candidatus Sysuimicrobiia</taxon>
        <taxon>Candidatus Sysuimicrobiales</taxon>
        <taxon>Candidatus Segetimicrobiaceae</taxon>
        <taxon>Candidatus Segetimicrobium</taxon>
    </lineage>
</organism>
<evidence type="ECO:0000313" key="5">
    <source>
        <dbReference type="Proteomes" id="UP000318093"/>
    </source>
</evidence>
<dbReference type="EMBL" id="VBAN01000388">
    <property type="protein sequence ID" value="TMI78757.1"/>
    <property type="molecule type" value="Genomic_DNA"/>
</dbReference>
<comment type="caution">
    <text evidence="4">The sequence shown here is derived from an EMBL/GenBank/DDBJ whole genome shotgun (WGS) entry which is preliminary data.</text>
</comment>
<protein>
    <submittedName>
        <fullName evidence="4">DegT/DnrJ/EryC1/StrS family aminotransferase</fullName>
    </submittedName>
</protein>
<accession>A0A537J5G8</accession>
<feature type="modified residue" description="N6-(pyridoxal phosphate)lysine" evidence="2">
    <location>
        <position position="208"/>
    </location>
</feature>
<dbReference type="PANTHER" id="PTHR30244:SF34">
    <property type="entry name" value="DTDP-4-AMINO-4,6-DIDEOXYGALACTOSE TRANSAMINASE"/>
    <property type="match status" value="1"/>
</dbReference>
<keyword evidence="4" id="KW-0808">Transferase</keyword>
<dbReference type="InterPro" id="IPR015422">
    <property type="entry name" value="PyrdxlP-dep_Trfase_small"/>
</dbReference>
<dbReference type="Gene3D" id="3.90.1150.10">
    <property type="entry name" value="Aspartate Aminotransferase, domain 1"/>
    <property type="match status" value="1"/>
</dbReference>